<feature type="region of interest" description="Disordered" evidence="2">
    <location>
        <begin position="1"/>
        <end position="22"/>
    </location>
</feature>
<feature type="coiled-coil region" evidence="1">
    <location>
        <begin position="37"/>
        <end position="64"/>
    </location>
</feature>
<keyword evidence="1" id="KW-0175">Coiled coil</keyword>
<dbReference type="AlphaFoldDB" id="A0A6J4CY68"/>
<name>A0A6J4CY68_9HELI</name>
<evidence type="ECO:0000313" key="4">
    <source>
        <dbReference type="Proteomes" id="UP000317935"/>
    </source>
</evidence>
<organism evidence="3 4">
    <name type="scientific">Helicobacter suis</name>
    <dbReference type="NCBI Taxonomy" id="104628"/>
    <lineage>
        <taxon>Bacteria</taxon>
        <taxon>Pseudomonadati</taxon>
        <taxon>Campylobacterota</taxon>
        <taxon>Epsilonproteobacteria</taxon>
        <taxon>Campylobacterales</taxon>
        <taxon>Helicobacteraceae</taxon>
        <taxon>Helicobacter</taxon>
    </lineage>
</organism>
<dbReference type="OrthoDB" id="5329800at2"/>
<sequence length="91" mass="10706">MQNQEINPIQRTEMDNNPSTANPVIDAQALLQRMDALSFMDQREKKLREQIEKLNAKIQSTTLAYEREHHKQLLKAKELCDELESLQKKRT</sequence>
<gene>
    <name evidence="3" type="ORF">SNTW_02970</name>
</gene>
<dbReference type="RefSeq" id="WP_064430220.1">
    <property type="nucleotide sequence ID" value="NZ_AP019774.1"/>
</dbReference>
<dbReference type="Proteomes" id="UP000317935">
    <property type="component" value="Chromosome"/>
</dbReference>
<protein>
    <submittedName>
        <fullName evidence="3">Uncharacterized protein</fullName>
    </submittedName>
</protein>
<dbReference type="EMBL" id="AP019774">
    <property type="protein sequence ID" value="BCD69652.1"/>
    <property type="molecule type" value="Genomic_DNA"/>
</dbReference>
<proteinExistence type="predicted"/>
<reference evidence="3 4" key="1">
    <citation type="submission" date="2019-06" db="EMBL/GenBank/DDBJ databases">
        <title>Complete genome sequence of Helicobacter suis SNTW101c.</title>
        <authorList>
            <person name="Rimbara E."/>
            <person name="Suzuki M."/>
            <person name="Matsui H."/>
            <person name="Nakamura M."/>
            <person name="Mori S."/>
            <person name="Shibayama K."/>
        </authorList>
    </citation>
    <scope>NUCLEOTIDE SEQUENCE [LARGE SCALE GENOMIC DNA]</scope>
    <source>
        <strain evidence="3 4">SNTW101c</strain>
    </source>
</reference>
<evidence type="ECO:0000256" key="1">
    <source>
        <dbReference type="SAM" id="Coils"/>
    </source>
</evidence>
<accession>A0A6J4CY68</accession>
<evidence type="ECO:0000256" key="2">
    <source>
        <dbReference type="SAM" id="MobiDB-lite"/>
    </source>
</evidence>
<evidence type="ECO:0000313" key="3">
    <source>
        <dbReference type="EMBL" id="BCD69652.1"/>
    </source>
</evidence>